<comment type="similarity">
    <text evidence="7">Belongs to the queuine tRNA-ribosyltransferase family.</text>
</comment>
<evidence type="ECO:0000313" key="10">
    <source>
        <dbReference type="Proteomes" id="UP000700059"/>
    </source>
</evidence>
<dbReference type="Pfam" id="PF01702">
    <property type="entry name" value="TGT"/>
    <property type="match status" value="1"/>
</dbReference>
<comment type="function">
    <text evidence="7">Catalyzes the base-exchange of a guanine (G) residue with the queuine precursor 7-aminomethyl-7-deazaguanine (PreQ1) at position 34 (anticodon wobble position) in tRNAs with GU(N) anticodons (tRNA-Asp, -Asn, -His and -Tyr). Catalysis occurs through a double-displacement mechanism. The nucleophile active site attacks the C1' of nucleotide 34 to detach the guanine base from the RNA, forming a covalent enzyme-RNA intermediate. The proton acceptor active site deprotonates the incoming PreQ1, allowing a nucleophilic attack on the C1' of the ribose to form the product. After dissociation, two additional enzymatic reactions on the tRNA convert PreQ1 to queuine (Q), resulting in the hypermodified nucleoside queuosine (7-(((4,5-cis-dihydroxy-2-cyclopenten-1-yl)amino)methyl)-7-deazaguanosine).</text>
</comment>
<evidence type="ECO:0000256" key="2">
    <source>
        <dbReference type="ARBA" id="ARBA00022679"/>
    </source>
</evidence>
<comment type="cofactor">
    <cofactor evidence="7">
        <name>Zn(2+)</name>
        <dbReference type="ChEBI" id="CHEBI:29105"/>
    </cofactor>
    <text evidence="7">Binds 1 zinc ion per subunit.</text>
</comment>
<dbReference type="PANTHER" id="PTHR43530:SF1">
    <property type="entry name" value="QUEUINE TRNA-RIBOSYLTRANSFERASE CATALYTIC SUBUNIT 1"/>
    <property type="match status" value="1"/>
</dbReference>
<feature type="binding site" evidence="7">
    <location>
        <position position="312"/>
    </location>
    <ligand>
        <name>Zn(2+)</name>
        <dbReference type="ChEBI" id="CHEBI:29105"/>
    </ligand>
</feature>
<dbReference type="RefSeq" id="WP_221532354.1">
    <property type="nucleotide sequence ID" value="NZ_JAIGYP010000008.1"/>
</dbReference>
<evidence type="ECO:0000256" key="5">
    <source>
        <dbReference type="ARBA" id="ARBA00022785"/>
    </source>
</evidence>
<keyword evidence="4 7" id="KW-0479">Metal-binding</keyword>
<protein>
    <recommendedName>
        <fullName evidence="7">Queuine tRNA-ribosyltransferase</fullName>
        <ecNumber evidence="7">2.4.2.29</ecNumber>
    </recommendedName>
    <alternativeName>
        <fullName evidence="7">Guanine insertion enzyme</fullName>
    </alternativeName>
    <alternativeName>
        <fullName evidence="7">tRNA-guanine transglycosylase</fullName>
    </alternativeName>
</protein>
<dbReference type="NCBIfam" id="TIGR00449">
    <property type="entry name" value="tgt_general"/>
    <property type="match status" value="1"/>
</dbReference>
<keyword evidence="1 7" id="KW-0328">Glycosyltransferase</keyword>
<feature type="binding site" evidence="7">
    <location>
        <position position="343"/>
    </location>
    <ligand>
        <name>Zn(2+)</name>
        <dbReference type="ChEBI" id="CHEBI:29105"/>
    </ligand>
</feature>
<keyword evidence="2 7" id="KW-0808">Transferase</keyword>
<dbReference type="HAMAP" id="MF_00168">
    <property type="entry name" value="Q_tRNA_Tgt"/>
    <property type="match status" value="1"/>
</dbReference>
<feature type="domain" description="tRNA-guanine(15) transglycosylase-like" evidence="8">
    <location>
        <begin position="11"/>
        <end position="376"/>
    </location>
</feature>
<dbReference type="Proteomes" id="UP000700059">
    <property type="component" value="Unassembled WGS sequence"/>
</dbReference>
<comment type="catalytic activity">
    <reaction evidence="7">
        <text>7-aminomethyl-7-carbaguanine + guanosine(34) in tRNA = 7-aminomethyl-7-carbaguanosine(34) in tRNA + guanine</text>
        <dbReference type="Rhea" id="RHEA:24104"/>
        <dbReference type="Rhea" id="RHEA-COMP:10341"/>
        <dbReference type="Rhea" id="RHEA-COMP:10342"/>
        <dbReference type="ChEBI" id="CHEBI:16235"/>
        <dbReference type="ChEBI" id="CHEBI:58703"/>
        <dbReference type="ChEBI" id="CHEBI:74269"/>
        <dbReference type="ChEBI" id="CHEBI:82833"/>
        <dbReference type="EC" id="2.4.2.29"/>
    </reaction>
</comment>
<dbReference type="InterPro" id="IPR036511">
    <property type="entry name" value="TGT-like_sf"/>
</dbReference>
<name>A0ABS7JNV5_9HELI</name>
<keyword evidence="6 7" id="KW-0862">Zinc</keyword>
<proteinExistence type="inferred from homology"/>
<dbReference type="EC" id="2.4.2.29" evidence="7"/>
<dbReference type="InterPro" id="IPR002616">
    <property type="entry name" value="tRNA_ribo_trans-like"/>
</dbReference>
<dbReference type="EMBL" id="JAIGYQ010000008">
    <property type="protein sequence ID" value="MBX7491088.1"/>
    <property type="molecule type" value="Genomic_DNA"/>
</dbReference>
<accession>A0ABS7JNV5</accession>
<keyword evidence="5 7" id="KW-0671">Queuosine biosynthesis</keyword>
<comment type="pathway">
    <text evidence="7">tRNA modification; tRNA-queuosine biosynthesis.</text>
</comment>
<feature type="active site" description="Nucleophile" evidence="7">
    <location>
        <position position="274"/>
    </location>
</feature>
<comment type="subunit">
    <text evidence="7">Homodimer. Within each dimer, one monomer is responsible for RNA recognition and catalysis, while the other monomer binds to the replacement base PreQ1.</text>
</comment>
<evidence type="ECO:0000256" key="4">
    <source>
        <dbReference type="ARBA" id="ARBA00022723"/>
    </source>
</evidence>
<evidence type="ECO:0000256" key="1">
    <source>
        <dbReference type="ARBA" id="ARBA00022676"/>
    </source>
</evidence>
<evidence type="ECO:0000256" key="7">
    <source>
        <dbReference type="HAMAP-Rule" id="MF_00168"/>
    </source>
</evidence>
<sequence length="379" mass="42739">MEFNLQKTDGNARAGILKLAHGEVQTPIFMPVGTQASIKALDFNDLLELDTPIILANTYHLYLRPNDITIATLGGLHEFTKFPRNFLTDSGGFQAFSLNNNVEHREDGIVFKSHIDGSRHFFSPQKVLDIQYNLNSDIMMILDDLVGLPASKERIISSINRTTKWAQEAITYHNFKKQITADSNKILTNNIFAIVQGGIDKEFREASARDLTSLGDFDGYAIGGLAVGELNTQMYATLDFTTPLLPKEKPRYLMGVGTPQDIVEAIARGVDMFDCVMPTRNARNGTIFTHSGKFAIKSPRFKLDTQPLDSKCHCYTCSKHSRAYLHHLFRAGEISYFRLASIHNLAYYLSLVRDAREAILKGEFMQFYKNFYAQIENIS</sequence>
<feature type="binding site" evidence="7">
    <location>
        <position position="143"/>
    </location>
    <ligand>
        <name>substrate</name>
    </ligand>
</feature>
<feature type="binding site" evidence="7">
    <location>
        <position position="196"/>
    </location>
    <ligand>
        <name>substrate</name>
    </ligand>
</feature>
<dbReference type="InterPro" id="IPR004803">
    <property type="entry name" value="TGT"/>
</dbReference>
<organism evidence="9 10">
    <name type="scientific">Helicobacter turcicus</name>
    <dbReference type="NCBI Taxonomy" id="2867412"/>
    <lineage>
        <taxon>Bacteria</taxon>
        <taxon>Pseudomonadati</taxon>
        <taxon>Campylobacterota</taxon>
        <taxon>Epsilonproteobacteria</taxon>
        <taxon>Campylobacterales</taxon>
        <taxon>Helicobacteraceae</taxon>
        <taxon>Helicobacter</taxon>
    </lineage>
</organism>
<feature type="binding site" evidence="7">
    <location>
        <position position="314"/>
    </location>
    <ligand>
        <name>Zn(2+)</name>
        <dbReference type="ChEBI" id="CHEBI:29105"/>
    </ligand>
</feature>
<keyword evidence="3 7" id="KW-0819">tRNA processing</keyword>
<feature type="region of interest" description="RNA binding" evidence="7">
    <location>
        <begin position="255"/>
        <end position="261"/>
    </location>
</feature>
<keyword evidence="10" id="KW-1185">Reference proteome</keyword>
<dbReference type="SUPFAM" id="SSF51713">
    <property type="entry name" value="tRNA-guanine transglycosylase"/>
    <property type="match status" value="1"/>
</dbReference>
<gene>
    <name evidence="7 9" type="primary">tgt</name>
    <name evidence="9" type="ORF">K4G57_06395</name>
</gene>
<reference evidence="9 10" key="1">
    <citation type="submission" date="2021-08" db="EMBL/GenBank/DDBJ databases">
        <title>Helicobacter spp. isolated from feces of Anatolian Ground Squirrel (Spermophilus xanthoprymnus) in Turkey.</title>
        <authorList>
            <person name="Aydin F."/>
            <person name="Abay S."/>
            <person name="Kayman T."/>
            <person name="Karakaya E."/>
            <person name="Saticioglu I.B."/>
        </authorList>
    </citation>
    <scope>NUCLEOTIDE SEQUENCE [LARGE SCALE GENOMIC DNA]</scope>
    <source>
        <strain evidence="9 10">Faydin-H70</strain>
    </source>
</reference>
<dbReference type="NCBIfam" id="TIGR00430">
    <property type="entry name" value="Q_tRNA_tgt"/>
    <property type="match status" value="1"/>
</dbReference>
<evidence type="ECO:0000256" key="6">
    <source>
        <dbReference type="ARBA" id="ARBA00022833"/>
    </source>
</evidence>
<dbReference type="PANTHER" id="PTHR43530">
    <property type="entry name" value="QUEUINE TRNA-RIBOSYLTRANSFERASE CATALYTIC SUBUNIT 1"/>
    <property type="match status" value="1"/>
</dbReference>
<dbReference type="Gene3D" id="3.20.20.105">
    <property type="entry name" value="Queuine tRNA-ribosyltransferase-like"/>
    <property type="match status" value="1"/>
</dbReference>
<feature type="region of interest" description="RNA binding; important for wobble base 34 recognition" evidence="7">
    <location>
        <begin position="279"/>
        <end position="283"/>
    </location>
</feature>
<feature type="binding site" evidence="7">
    <location>
        <position position="317"/>
    </location>
    <ligand>
        <name>Zn(2+)</name>
        <dbReference type="ChEBI" id="CHEBI:29105"/>
    </ligand>
</feature>
<dbReference type="GO" id="GO:0016757">
    <property type="term" value="F:glycosyltransferase activity"/>
    <property type="evidence" value="ECO:0007669"/>
    <property type="project" value="UniProtKB-KW"/>
</dbReference>
<evidence type="ECO:0000256" key="3">
    <source>
        <dbReference type="ARBA" id="ARBA00022694"/>
    </source>
</evidence>
<comment type="caution">
    <text evidence="9">The sequence shown here is derived from an EMBL/GenBank/DDBJ whole genome shotgun (WGS) entry which is preliminary data.</text>
</comment>
<evidence type="ECO:0000313" key="9">
    <source>
        <dbReference type="EMBL" id="MBX7491088.1"/>
    </source>
</evidence>
<feature type="active site" description="Proton acceptor" evidence="7">
    <location>
        <position position="89"/>
    </location>
</feature>
<evidence type="ECO:0000259" key="8">
    <source>
        <dbReference type="Pfam" id="PF01702"/>
    </source>
</evidence>
<feature type="binding site" evidence="7">
    <location>
        <position position="224"/>
    </location>
    <ligand>
        <name>substrate</name>
    </ligand>
</feature>
<feature type="binding site" evidence="7">
    <location>
        <begin position="89"/>
        <end position="93"/>
    </location>
    <ligand>
        <name>substrate</name>
    </ligand>
</feature>